<reference evidence="1 2" key="1">
    <citation type="journal article" date="2009" name="Appl. Environ. Microbiol.">
        <title>Rhizobium sp. strain NGR234 possesses a remarkable number of secretion systems.</title>
        <authorList>
            <person name="Schmeisser C."/>
            <person name="Liesegang H."/>
            <person name="Krysciak D."/>
            <person name="Bakkou N."/>
            <person name="Le Quere A."/>
            <person name="Wollherr A."/>
            <person name="Heinemeyer I."/>
            <person name="Morgenstern B."/>
            <person name="Pommerening-Roeser A."/>
            <person name="Flores M."/>
            <person name="Palacios R."/>
            <person name="Brenner S."/>
            <person name="Gottschalk G."/>
            <person name="Schmitz R.A."/>
            <person name="Broughton W.J."/>
            <person name="Perret X."/>
            <person name="Strittmatter A.W."/>
            <person name="Streit W.R."/>
        </authorList>
    </citation>
    <scope>NUCLEOTIDE SEQUENCE [LARGE SCALE GENOMIC DNA]</scope>
    <source>
        <strain evidence="2">NBRC 101917 / NGR234</strain>
    </source>
</reference>
<keyword evidence="2" id="KW-1185">Reference proteome</keyword>
<accession>C3ME28</accession>
<dbReference type="KEGG" id="rhi:NGR_c19340"/>
<gene>
    <name evidence="1" type="ordered locus">NGR_c19340</name>
</gene>
<organism evidence="1 2">
    <name type="scientific">Sinorhizobium fredii (strain NBRC 101917 / NGR234)</name>
    <dbReference type="NCBI Taxonomy" id="394"/>
    <lineage>
        <taxon>Bacteria</taxon>
        <taxon>Pseudomonadati</taxon>
        <taxon>Pseudomonadota</taxon>
        <taxon>Alphaproteobacteria</taxon>
        <taxon>Hyphomicrobiales</taxon>
        <taxon>Rhizobiaceae</taxon>
        <taxon>Sinorhizobium/Ensifer group</taxon>
        <taxon>Sinorhizobium</taxon>
    </lineage>
</organism>
<proteinExistence type="predicted"/>
<dbReference type="EMBL" id="CP001389">
    <property type="protein sequence ID" value="ACP25697.1"/>
    <property type="molecule type" value="Genomic_DNA"/>
</dbReference>
<dbReference type="HOGENOM" id="CLU_2791141_0_0_5"/>
<sequence length="68" mass="7182">MPATLLERTSSLTVLDHGLISPNPDDYVHVRHIVQKNPARCSHGNSLNVAKNSTSIVTEKAGGADGSC</sequence>
<dbReference type="STRING" id="394.NGR_c19340"/>
<dbReference type="Proteomes" id="UP000001054">
    <property type="component" value="Chromosome"/>
</dbReference>
<dbReference type="OrthoDB" id="9882627at2"/>
<evidence type="ECO:0000313" key="2">
    <source>
        <dbReference type="Proteomes" id="UP000001054"/>
    </source>
</evidence>
<dbReference type="AlphaFoldDB" id="C3ME28"/>
<evidence type="ECO:0000313" key="1">
    <source>
        <dbReference type="EMBL" id="ACP25697.1"/>
    </source>
</evidence>
<protein>
    <submittedName>
        <fullName evidence="1">Uncharacterized protein</fullName>
    </submittedName>
</protein>
<name>C3ME28_SINFN</name>